<dbReference type="Proteomes" id="UP001208570">
    <property type="component" value="Unassembled WGS sequence"/>
</dbReference>
<comment type="subcellular location">
    <subcellularLocation>
        <location evidence="1">Membrane</location>
        <topology evidence="1">Multi-pass membrane protein</topology>
    </subcellularLocation>
</comment>
<evidence type="ECO:0000256" key="1">
    <source>
        <dbReference type="ARBA" id="ARBA00004141"/>
    </source>
</evidence>
<gene>
    <name evidence="8" type="ORF">LSH36_640g01097</name>
</gene>
<evidence type="ECO:0000256" key="6">
    <source>
        <dbReference type="ARBA" id="ARBA00023136"/>
    </source>
</evidence>
<protein>
    <submittedName>
        <fullName evidence="8">Uncharacterized protein</fullName>
    </submittedName>
</protein>
<evidence type="ECO:0000313" key="8">
    <source>
        <dbReference type="EMBL" id="KAK2146010.1"/>
    </source>
</evidence>
<evidence type="ECO:0000256" key="7">
    <source>
        <dbReference type="SAM" id="Phobius"/>
    </source>
</evidence>
<feature type="transmembrane region" description="Helical" evidence="7">
    <location>
        <begin position="170"/>
        <end position="188"/>
    </location>
</feature>
<dbReference type="PANTHER" id="PTHR10231">
    <property type="entry name" value="NUCLEOTIDE-SUGAR TRANSMEMBRANE TRANSPORTER"/>
    <property type="match status" value="1"/>
</dbReference>
<keyword evidence="6 7" id="KW-0472">Membrane</keyword>
<keyword evidence="9" id="KW-1185">Reference proteome</keyword>
<dbReference type="SUPFAM" id="SSF103481">
    <property type="entry name" value="Multidrug resistance efflux transporter EmrE"/>
    <property type="match status" value="1"/>
</dbReference>
<dbReference type="GO" id="GO:0015165">
    <property type="term" value="F:pyrimidine nucleotide-sugar transmembrane transporter activity"/>
    <property type="evidence" value="ECO:0007669"/>
    <property type="project" value="InterPro"/>
</dbReference>
<keyword evidence="3" id="KW-0813">Transport</keyword>
<evidence type="ECO:0000256" key="3">
    <source>
        <dbReference type="ARBA" id="ARBA00022597"/>
    </source>
</evidence>
<feature type="transmembrane region" description="Helical" evidence="7">
    <location>
        <begin position="233"/>
        <end position="250"/>
    </location>
</feature>
<sequence>MQKGAYDKAARPLNSLIVGENVLFDRFDPLKKKAIWDHGVITDVCEKCRRSYMVRIRGYVSDTILMAAATKNKALGVMHSPDVILVPPIGIQGAPQPGGIRLDRESSSGRTLFLLSSASVSLDVGRQLSSYAMKYYNSNVFPVPPSLLVFAVELVKMATFLAKMTLTGSFNLYSISFAYLVPSTLYALNNNIYYMALHYTTPAVWNVLMQCRLICIALVYRIYFQKTFTSSKWLGLFLLLAAIILLQFSGADNLLTTGLISWDFLIALGLALIASVFAAIGPVFTEVGNTSIAN</sequence>
<feature type="transmembrane region" description="Helical" evidence="7">
    <location>
        <begin position="262"/>
        <end position="284"/>
    </location>
</feature>
<proteinExistence type="inferred from homology"/>
<dbReference type="GO" id="GO:0000139">
    <property type="term" value="C:Golgi membrane"/>
    <property type="evidence" value="ECO:0007669"/>
    <property type="project" value="InterPro"/>
</dbReference>
<reference evidence="8" key="1">
    <citation type="journal article" date="2023" name="Mol. Biol. Evol.">
        <title>Third-Generation Sequencing Reveals the Adaptive Role of the Epigenome in Three Deep-Sea Polychaetes.</title>
        <authorList>
            <person name="Perez M."/>
            <person name="Aroh O."/>
            <person name="Sun Y."/>
            <person name="Lan Y."/>
            <person name="Juniper S.K."/>
            <person name="Young C.R."/>
            <person name="Angers B."/>
            <person name="Qian P.Y."/>
        </authorList>
    </citation>
    <scope>NUCLEOTIDE SEQUENCE</scope>
    <source>
        <strain evidence="8">P08H-3</strain>
    </source>
</reference>
<evidence type="ECO:0000256" key="5">
    <source>
        <dbReference type="ARBA" id="ARBA00022989"/>
    </source>
</evidence>
<name>A0AAD9J534_9ANNE</name>
<dbReference type="EMBL" id="JAODUP010000640">
    <property type="protein sequence ID" value="KAK2146010.1"/>
    <property type="molecule type" value="Genomic_DNA"/>
</dbReference>
<dbReference type="InterPro" id="IPR007271">
    <property type="entry name" value="Nuc_sug_transpt"/>
</dbReference>
<dbReference type="AlphaFoldDB" id="A0AAD9J534"/>
<organism evidence="8 9">
    <name type="scientific">Paralvinella palmiformis</name>
    <dbReference type="NCBI Taxonomy" id="53620"/>
    <lineage>
        <taxon>Eukaryota</taxon>
        <taxon>Metazoa</taxon>
        <taxon>Spiralia</taxon>
        <taxon>Lophotrochozoa</taxon>
        <taxon>Annelida</taxon>
        <taxon>Polychaeta</taxon>
        <taxon>Sedentaria</taxon>
        <taxon>Canalipalpata</taxon>
        <taxon>Terebellida</taxon>
        <taxon>Terebelliformia</taxon>
        <taxon>Alvinellidae</taxon>
        <taxon>Paralvinella</taxon>
    </lineage>
</organism>
<keyword evidence="5 7" id="KW-1133">Transmembrane helix</keyword>
<accession>A0AAD9J534</accession>
<evidence type="ECO:0000256" key="4">
    <source>
        <dbReference type="ARBA" id="ARBA00022692"/>
    </source>
</evidence>
<evidence type="ECO:0000256" key="2">
    <source>
        <dbReference type="ARBA" id="ARBA00009976"/>
    </source>
</evidence>
<evidence type="ECO:0000313" key="9">
    <source>
        <dbReference type="Proteomes" id="UP001208570"/>
    </source>
</evidence>
<comment type="caution">
    <text evidence="8">The sequence shown here is derived from an EMBL/GenBank/DDBJ whole genome shotgun (WGS) entry which is preliminary data.</text>
</comment>
<keyword evidence="4 7" id="KW-0812">Transmembrane</keyword>
<keyword evidence="3" id="KW-0762">Sugar transport</keyword>
<dbReference type="InterPro" id="IPR037185">
    <property type="entry name" value="EmrE-like"/>
</dbReference>
<comment type="similarity">
    <text evidence="2">Belongs to the nucleotide-sugar transporter family. SLC35A subfamily.</text>
</comment>
<feature type="transmembrane region" description="Helical" evidence="7">
    <location>
        <begin position="203"/>
        <end position="224"/>
    </location>
</feature>
<dbReference type="Pfam" id="PF04142">
    <property type="entry name" value="Nuc_sug_transp"/>
    <property type="match status" value="1"/>
</dbReference>